<dbReference type="STRING" id="574376.BAMA_04970"/>
<name>A0A073JWL3_9BACI</name>
<sequence>MTLQEIFEKEIKELISDEKFESELNTQIIYFSNILAEKCGLTRINNHDTDIEKRDELINLLSKFEKLVSPALKNSFLKGYQVALELLNHEETKLEKEDLVHKAIESRFTEAVESYYSTSLYEFIRTAETQEFILFAIRNFEDVKSCLEQIFTEFAKLGSLYCLKRLKQRRKVEDEAAIPTHVTKLPINHFFNITPSIRAYVIANNPGIEIWSLVWNCAATNNPFVEVGDVVLIHRSKQHIEKDLESGSIYMNNLMNLTNSAEFIEIRVKMTKQSNSPRAIKDVEYNLFLDNLVNLISNQTKLSKENVILWMC</sequence>
<dbReference type="OrthoDB" id="9839537at2"/>
<organism evidence="1 2">
    <name type="scientific">Bacillus manliponensis</name>
    <dbReference type="NCBI Taxonomy" id="574376"/>
    <lineage>
        <taxon>Bacteria</taxon>
        <taxon>Bacillati</taxon>
        <taxon>Bacillota</taxon>
        <taxon>Bacilli</taxon>
        <taxon>Bacillales</taxon>
        <taxon>Bacillaceae</taxon>
        <taxon>Bacillus</taxon>
        <taxon>Bacillus cereus group</taxon>
    </lineage>
</organism>
<dbReference type="AlphaFoldDB" id="A0A073JWL3"/>
<reference evidence="1 2" key="1">
    <citation type="submission" date="2014-06" db="EMBL/GenBank/DDBJ databases">
        <title>Draft genome sequence of Bacillus manliponensis JCM 15802 (MCCC 1A00708).</title>
        <authorList>
            <person name="Lai Q."/>
            <person name="Liu Y."/>
            <person name="Shao Z."/>
        </authorList>
    </citation>
    <scope>NUCLEOTIDE SEQUENCE [LARGE SCALE GENOMIC DNA]</scope>
    <source>
        <strain evidence="1 2">JCM 15802</strain>
    </source>
</reference>
<keyword evidence="2" id="KW-1185">Reference proteome</keyword>
<dbReference type="EMBL" id="JOTN01000013">
    <property type="protein sequence ID" value="KEK18602.1"/>
    <property type="molecule type" value="Genomic_DNA"/>
</dbReference>
<evidence type="ECO:0000313" key="2">
    <source>
        <dbReference type="Proteomes" id="UP000027822"/>
    </source>
</evidence>
<accession>A0A073JWL3</accession>
<protein>
    <submittedName>
        <fullName evidence="1">Uncharacterized protein</fullName>
    </submittedName>
</protein>
<dbReference type="Proteomes" id="UP000027822">
    <property type="component" value="Unassembled WGS sequence"/>
</dbReference>
<comment type="caution">
    <text evidence="1">The sequence shown here is derived from an EMBL/GenBank/DDBJ whole genome shotgun (WGS) entry which is preliminary data.</text>
</comment>
<evidence type="ECO:0000313" key="1">
    <source>
        <dbReference type="EMBL" id="KEK18602.1"/>
    </source>
</evidence>
<dbReference type="RefSeq" id="WP_034640717.1">
    <property type="nucleotide sequence ID" value="NZ_JOTN01000013.1"/>
</dbReference>
<gene>
    <name evidence="1" type="ORF">BAMA_04970</name>
</gene>
<proteinExistence type="predicted"/>